<protein>
    <recommendedName>
        <fullName evidence="4">RRM domain-containing protein</fullName>
    </recommendedName>
</protein>
<evidence type="ECO:0000313" key="5">
    <source>
        <dbReference type="EMBL" id="QPG77270.1"/>
    </source>
</evidence>
<evidence type="ECO:0000256" key="1">
    <source>
        <dbReference type="ARBA" id="ARBA00022884"/>
    </source>
</evidence>
<sequence>MSESTKNTPNSTAEWLLYLTDGQKPDEVYEKAADSTLFDVAEGSQVWSLYYQRIISSNTACNSDKLNEIWLKRLAIPSLNIDQLYSEYSKFVSQNYSQEEYVIKMQEARAIESKAEKLTSKLERFELKIAENANEPRIWKEYLNYCHFKLTKSEYSLELTRAVFRRMMILSRGHQWYHIWRRYASMGVEVDLNWFYTQMAQRHPQESDIIKLIMHECSADITKIVEYYDTLFILKPEEPDNTRRNLEGLIWRLNRVERSSEFVHKSMPRLVHLIFRWCQGLDLRDVERCCLETLRRYESVEELWKLANEYLDDSEKSTSSNGDDWAYCLDILMSFDDGSYTMRLFDECSRVIKHITECKGLLSRWNMFRTIYVTEDRVYPMDEASQNVEAKVESYPEMKKRPRINNLSVALQEGREIYITDISFEATEETIREIFSDFGEIEMVKLPFKKNRGIKNIFNDGYGYVSYETAEAAAEAVRILNGKAIKGREIRVVKAEMDKVNTSLRKRTKKFDTARSISVLNIPSMVGTEKLKEILEQVGKITNYKEDRKIDGAVVEFSNQKESGMAALRLDGVKIEGSERPLKIGEISSFRKAGGRI</sequence>
<dbReference type="SUPFAM" id="SSF54928">
    <property type="entry name" value="RNA-binding domain, RBD"/>
    <property type="match status" value="1"/>
</dbReference>
<keyword evidence="1 2" id="KW-0694">RNA-binding</keyword>
<dbReference type="Pfam" id="PF16842">
    <property type="entry name" value="RRM_occluded"/>
    <property type="match status" value="1"/>
</dbReference>
<proteinExistence type="predicted"/>
<dbReference type="RefSeq" id="XP_038780835.1">
    <property type="nucleotide sequence ID" value="XM_038924907.1"/>
</dbReference>
<gene>
    <name evidence="5" type="ORF">FOA43_004678</name>
</gene>
<dbReference type="InterPro" id="IPR012677">
    <property type="entry name" value="Nucleotide-bd_a/b_plait_sf"/>
</dbReference>
<dbReference type="Proteomes" id="UP000662931">
    <property type="component" value="Chromosome 4"/>
</dbReference>
<feature type="domain" description="RRM" evidence="4">
    <location>
        <begin position="515"/>
        <end position="589"/>
    </location>
</feature>
<dbReference type="KEGG" id="bnn:FOA43_004678"/>
<dbReference type="Pfam" id="PF00076">
    <property type="entry name" value="RRM_1"/>
    <property type="match status" value="1"/>
</dbReference>
<dbReference type="AlphaFoldDB" id="A0A875RQK4"/>
<dbReference type="SUPFAM" id="SSF48452">
    <property type="entry name" value="TPR-like"/>
    <property type="match status" value="1"/>
</dbReference>
<dbReference type="InterPro" id="IPR000504">
    <property type="entry name" value="RRM_dom"/>
</dbReference>
<keyword evidence="3" id="KW-0175">Coiled coil</keyword>
<evidence type="ECO:0000256" key="3">
    <source>
        <dbReference type="SAM" id="Coils"/>
    </source>
</evidence>
<dbReference type="Gene3D" id="1.25.40.10">
    <property type="entry name" value="Tetratricopeptide repeat domain"/>
    <property type="match status" value="1"/>
</dbReference>
<reference evidence="5" key="1">
    <citation type="submission" date="2020-10" db="EMBL/GenBank/DDBJ databases">
        <authorList>
            <person name="Roach M.J.R."/>
        </authorList>
    </citation>
    <scope>NUCLEOTIDE SEQUENCE</scope>
    <source>
        <strain evidence="5">CBS 1945</strain>
    </source>
</reference>
<keyword evidence="6" id="KW-1185">Reference proteome</keyword>
<feature type="domain" description="RRM" evidence="4">
    <location>
        <begin position="415"/>
        <end position="497"/>
    </location>
</feature>
<evidence type="ECO:0000313" key="6">
    <source>
        <dbReference type="Proteomes" id="UP000662931"/>
    </source>
</evidence>
<evidence type="ECO:0000259" key="4">
    <source>
        <dbReference type="PROSITE" id="PS50102"/>
    </source>
</evidence>
<accession>A0A875RQK4</accession>
<name>A0A875RQK4_EENNA</name>
<dbReference type="SMART" id="SM00360">
    <property type="entry name" value="RRM"/>
    <property type="match status" value="2"/>
</dbReference>
<feature type="coiled-coil region" evidence="3">
    <location>
        <begin position="108"/>
        <end position="135"/>
    </location>
</feature>
<dbReference type="GO" id="GO:0003723">
    <property type="term" value="F:RNA binding"/>
    <property type="evidence" value="ECO:0007669"/>
    <property type="project" value="UniProtKB-UniRule"/>
</dbReference>
<dbReference type="EMBL" id="CP064815">
    <property type="protein sequence ID" value="QPG77270.1"/>
    <property type="molecule type" value="Genomic_DNA"/>
</dbReference>
<dbReference type="InterPro" id="IPR011990">
    <property type="entry name" value="TPR-like_helical_dom_sf"/>
</dbReference>
<organism evidence="5 6">
    <name type="scientific">Eeniella nana</name>
    <name type="common">Yeast</name>
    <name type="synonym">Brettanomyces nanus</name>
    <dbReference type="NCBI Taxonomy" id="13502"/>
    <lineage>
        <taxon>Eukaryota</taxon>
        <taxon>Fungi</taxon>
        <taxon>Dikarya</taxon>
        <taxon>Ascomycota</taxon>
        <taxon>Saccharomycotina</taxon>
        <taxon>Pichiomycetes</taxon>
        <taxon>Pichiales</taxon>
        <taxon>Pichiaceae</taxon>
        <taxon>Brettanomyces</taxon>
    </lineage>
</organism>
<dbReference type="InterPro" id="IPR035979">
    <property type="entry name" value="RBD_domain_sf"/>
</dbReference>
<dbReference type="GeneID" id="62198078"/>
<dbReference type="PANTHER" id="PTHR21245">
    <property type="entry name" value="HETEROGENEOUS NUCLEAR RIBONUCLEOPROTEIN"/>
    <property type="match status" value="1"/>
</dbReference>
<dbReference type="OrthoDB" id="360390at2759"/>
<dbReference type="Gene3D" id="3.30.70.330">
    <property type="match status" value="2"/>
</dbReference>
<evidence type="ECO:0000256" key="2">
    <source>
        <dbReference type="PROSITE-ProRule" id="PRU00176"/>
    </source>
</evidence>
<dbReference type="PROSITE" id="PS50102">
    <property type="entry name" value="RRM"/>
    <property type="match status" value="2"/>
</dbReference>
<dbReference type="InterPro" id="IPR031766">
    <property type="entry name" value="RRM_occluded"/>
</dbReference>